<dbReference type="PANTHER" id="PTHR42905">
    <property type="entry name" value="PHOSPHOENOLPYRUVATE CARBOXYLASE"/>
    <property type="match status" value="1"/>
</dbReference>
<dbReference type="RefSeq" id="WP_057846677.1">
    <property type="nucleotide sequence ID" value="NZ_LLYA01000186.1"/>
</dbReference>
<accession>A0A0R3MGL3</accession>
<dbReference type="Proteomes" id="UP000052023">
    <property type="component" value="Unassembled WGS sequence"/>
</dbReference>
<dbReference type="Gene3D" id="3.20.20.60">
    <property type="entry name" value="Phosphoenolpyruvate-binding domains"/>
    <property type="match status" value="1"/>
</dbReference>
<dbReference type="EMBL" id="LLYA01000186">
    <property type="protein sequence ID" value="KRR19380.1"/>
    <property type="molecule type" value="Genomic_DNA"/>
</dbReference>
<dbReference type="InterPro" id="IPR015813">
    <property type="entry name" value="Pyrv/PenolPyrv_kinase-like_dom"/>
</dbReference>
<dbReference type="AlphaFoldDB" id="A0A0R3MGL3"/>
<dbReference type="CDD" id="cd00377">
    <property type="entry name" value="ICL_PEPM"/>
    <property type="match status" value="1"/>
</dbReference>
<dbReference type="SUPFAM" id="SSF51621">
    <property type="entry name" value="Phosphoenolpyruvate/pyruvate domain"/>
    <property type="match status" value="1"/>
</dbReference>
<dbReference type="InterPro" id="IPR039556">
    <property type="entry name" value="ICL/PEPM"/>
</dbReference>
<organism evidence="2 3">
    <name type="scientific">Bradyrhizobium retamae</name>
    <dbReference type="NCBI Taxonomy" id="1300035"/>
    <lineage>
        <taxon>Bacteria</taxon>
        <taxon>Pseudomonadati</taxon>
        <taxon>Pseudomonadota</taxon>
        <taxon>Alphaproteobacteria</taxon>
        <taxon>Hyphomicrobiales</taxon>
        <taxon>Nitrobacteraceae</taxon>
        <taxon>Bradyrhizobium</taxon>
    </lineage>
</organism>
<keyword evidence="2" id="KW-0670">Pyruvate</keyword>
<keyword evidence="3" id="KW-1185">Reference proteome</keyword>
<dbReference type="OrthoDB" id="9771433at2"/>
<dbReference type="Pfam" id="PF13714">
    <property type="entry name" value="PEP_mutase"/>
    <property type="match status" value="1"/>
</dbReference>
<proteinExistence type="inferred from homology"/>
<gene>
    <name evidence="2" type="ORF">CQ13_33675</name>
</gene>
<evidence type="ECO:0000256" key="1">
    <source>
        <dbReference type="ARBA" id="ARBA00038455"/>
    </source>
</evidence>
<evidence type="ECO:0000313" key="3">
    <source>
        <dbReference type="Proteomes" id="UP000052023"/>
    </source>
</evidence>
<name>A0A0R3MGL3_9BRAD</name>
<protein>
    <submittedName>
        <fullName evidence="2">Phosphoenolpyruvate phosphomutase</fullName>
    </submittedName>
</protein>
<evidence type="ECO:0000313" key="2">
    <source>
        <dbReference type="EMBL" id="KRR19380.1"/>
    </source>
</evidence>
<dbReference type="GO" id="GO:0003824">
    <property type="term" value="F:catalytic activity"/>
    <property type="evidence" value="ECO:0007669"/>
    <property type="project" value="InterPro"/>
</dbReference>
<comment type="caution">
    <text evidence="2">The sequence shown here is derived from an EMBL/GenBank/DDBJ whole genome shotgun (WGS) entry which is preliminary data.</text>
</comment>
<dbReference type="InterPro" id="IPR040442">
    <property type="entry name" value="Pyrv_kinase-like_dom_sf"/>
</dbReference>
<sequence length="290" mass="31655">MSPAKSLRACMAETSLIHIMAAHSPLSAILAEEAGFDGLWASGFELSALYGLADMSLISMTQHLDMLRAIAGRTRLPIVADIDTGYGNAINVIHAISEYERAGASAVVIEDKTFPKVTSLVAGGRQELLRIEEFQGKIKAAVATRQDPDFLVIARTEALIADLGEVEALHRAQAYVDAGADMILIHSKKKDPSEIESFSRAWTGFAPLVIVPNAYPDLKAERVKTLGNIRMMIYGNYGIRAAATAMQETFRRIIADGGVQNVHKDILPVEEIFRIQKMNEIKAAEARFLC</sequence>
<comment type="similarity">
    <text evidence="1">Belongs to the isocitrate lyase/PEP mutase superfamily. PEP mutase family.</text>
</comment>
<dbReference type="PANTHER" id="PTHR42905:SF7">
    <property type="entry name" value="PHOSPHOENOLPYRUVATE PHOSPHOMUTASE"/>
    <property type="match status" value="1"/>
</dbReference>
<reference evidence="2 3" key="1">
    <citation type="submission" date="2014-03" db="EMBL/GenBank/DDBJ databases">
        <title>Bradyrhizobium valentinum sp. nov., isolated from effective nodules of Lupinus mariae-josephae, a lupine endemic of basic-lime soils in Eastern Spain.</title>
        <authorList>
            <person name="Duran D."/>
            <person name="Rey L."/>
            <person name="Navarro A."/>
            <person name="Busquets A."/>
            <person name="Imperial J."/>
            <person name="Ruiz-Argueso T."/>
        </authorList>
    </citation>
    <scope>NUCLEOTIDE SEQUENCE [LARGE SCALE GENOMIC DNA]</scope>
    <source>
        <strain evidence="2 3">Ro19</strain>
    </source>
</reference>